<protein>
    <submittedName>
        <fullName evidence="2">Uncharacterized protein</fullName>
    </submittedName>
</protein>
<evidence type="ECO:0000256" key="1">
    <source>
        <dbReference type="SAM" id="Phobius"/>
    </source>
</evidence>
<keyword evidence="1" id="KW-0812">Transmembrane</keyword>
<gene>
    <name evidence="2" type="ORF">SAMN06297164_3444</name>
</gene>
<keyword evidence="1" id="KW-1133">Transmembrane helix</keyword>
<dbReference type="Proteomes" id="UP000219335">
    <property type="component" value="Unassembled WGS sequence"/>
</dbReference>
<keyword evidence="1" id="KW-0472">Membrane</keyword>
<dbReference type="AlphaFoldDB" id="A0A286AKD5"/>
<name>A0A286AKD5_9PROT</name>
<accession>A0A286AKD5</accession>
<proteinExistence type="predicted"/>
<sequence>MSVYGNYVMKLAIILILIEGNITLKNVFYADF</sequence>
<reference evidence="2 3" key="1">
    <citation type="submission" date="2017-09" db="EMBL/GenBank/DDBJ databases">
        <authorList>
            <person name="Ehlers B."/>
            <person name="Leendertz F.H."/>
        </authorList>
    </citation>
    <scope>NUCLEOTIDE SEQUENCE [LARGE SCALE GENOMIC DNA]</scope>
    <source>
        <strain evidence="2 3">Nm42</strain>
    </source>
</reference>
<dbReference type="EMBL" id="OCMU01000003">
    <property type="protein sequence ID" value="SOD22352.1"/>
    <property type="molecule type" value="Genomic_DNA"/>
</dbReference>
<evidence type="ECO:0000313" key="3">
    <source>
        <dbReference type="Proteomes" id="UP000219335"/>
    </source>
</evidence>
<feature type="transmembrane region" description="Helical" evidence="1">
    <location>
        <begin position="7"/>
        <end position="24"/>
    </location>
</feature>
<evidence type="ECO:0000313" key="2">
    <source>
        <dbReference type="EMBL" id="SOD22352.1"/>
    </source>
</evidence>
<organism evidence="2 3">
    <name type="scientific">Nitrosomonas ureae</name>
    <dbReference type="NCBI Taxonomy" id="44577"/>
    <lineage>
        <taxon>Bacteria</taxon>
        <taxon>Pseudomonadati</taxon>
        <taxon>Pseudomonadota</taxon>
        <taxon>Betaproteobacteria</taxon>
        <taxon>Nitrosomonadales</taxon>
        <taxon>Nitrosomonadaceae</taxon>
        <taxon>Nitrosomonas</taxon>
    </lineage>
</organism>